<comment type="caution">
    <text evidence="1">The sequence shown here is derived from an EMBL/GenBank/DDBJ whole genome shotgun (WGS) entry which is preliminary data.</text>
</comment>
<dbReference type="EMBL" id="JAPQKL010000005">
    <property type="protein sequence ID" value="KAJ5129536.1"/>
    <property type="molecule type" value="Genomic_DNA"/>
</dbReference>
<dbReference type="OrthoDB" id="10554226at2759"/>
<proteinExistence type="predicted"/>
<evidence type="ECO:0000313" key="1">
    <source>
        <dbReference type="EMBL" id="KAJ5129536.1"/>
    </source>
</evidence>
<reference evidence="1" key="1">
    <citation type="submission" date="2022-11" db="EMBL/GenBank/DDBJ databases">
        <authorList>
            <person name="Petersen C."/>
        </authorList>
    </citation>
    <scope>NUCLEOTIDE SEQUENCE</scope>
    <source>
        <strain evidence="1">IBT 22155</strain>
    </source>
</reference>
<name>A0A9W9GUC3_9EURO</name>
<evidence type="ECO:0008006" key="3">
    <source>
        <dbReference type="Google" id="ProtNLM"/>
    </source>
</evidence>
<accession>A0A9W9GUC3</accession>
<gene>
    <name evidence="1" type="ORF">N7515_005575</name>
</gene>
<dbReference type="AlphaFoldDB" id="A0A9W9GUC3"/>
<evidence type="ECO:0000313" key="2">
    <source>
        <dbReference type="Proteomes" id="UP001149079"/>
    </source>
</evidence>
<reference evidence="1" key="2">
    <citation type="journal article" date="2023" name="IMA Fungus">
        <title>Comparative genomic study of the Penicillium genus elucidates a diverse pangenome and 15 lateral gene transfer events.</title>
        <authorList>
            <person name="Petersen C."/>
            <person name="Sorensen T."/>
            <person name="Nielsen M.R."/>
            <person name="Sondergaard T.E."/>
            <person name="Sorensen J.L."/>
            <person name="Fitzpatrick D.A."/>
            <person name="Frisvad J.C."/>
            <person name="Nielsen K.L."/>
        </authorList>
    </citation>
    <scope>NUCLEOTIDE SEQUENCE</scope>
    <source>
        <strain evidence="1">IBT 22155</strain>
    </source>
</reference>
<dbReference type="Proteomes" id="UP001149079">
    <property type="component" value="Unassembled WGS sequence"/>
</dbReference>
<keyword evidence="2" id="KW-1185">Reference proteome</keyword>
<dbReference type="RefSeq" id="XP_056519915.1">
    <property type="nucleotide sequence ID" value="XM_056666319.1"/>
</dbReference>
<sequence>MEATFWKGQGAHTFRDYKAIKVLSQSSTIVIDSGMHNVLYDPETNAVKMVDFELMQACEEDTMSPDDPEMFSIFGHYPSRVRACHEGG</sequence>
<dbReference type="GeneID" id="81405489"/>
<organism evidence="1 2">
    <name type="scientific">Penicillium bovifimosum</name>
    <dbReference type="NCBI Taxonomy" id="126998"/>
    <lineage>
        <taxon>Eukaryota</taxon>
        <taxon>Fungi</taxon>
        <taxon>Dikarya</taxon>
        <taxon>Ascomycota</taxon>
        <taxon>Pezizomycotina</taxon>
        <taxon>Eurotiomycetes</taxon>
        <taxon>Eurotiomycetidae</taxon>
        <taxon>Eurotiales</taxon>
        <taxon>Aspergillaceae</taxon>
        <taxon>Penicillium</taxon>
    </lineage>
</organism>
<protein>
    <recommendedName>
        <fullName evidence="3">Protein kinase domain-containing protein</fullName>
    </recommendedName>
</protein>